<dbReference type="EMBL" id="JH712075">
    <property type="protein sequence ID" value="EFO24884.1"/>
    <property type="molecule type" value="Genomic_DNA"/>
</dbReference>
<name>A0A1S0U3S6_LOALO</name>
<gene>
    <name evidence="1" type="ORF">LOAG_03601</name>
</gene>
<dbReference type="KEGG" id="loa:LOAG_03601"/>
<reference evidence="1" key="1">
    <citation type="submission" date="2012-04" db="EMBL/GenBank/DDBJ databases">
        <title>The Genome Sequence of Loa loa.</title>
        <authorList>
            <consortium name="The Broad Institute Genome Sequencing Platform"/>
            <consortium name="Broad Institute Genome Sequencing Center for Infectious Disease"/>
            <person name="Nutman T.B."/>
            <person name="Fink D.L."/>
            <person name="Russ C."/>
            <person name="Young S."/>
            <person name="Zeng Q."/>
            <person name="Gargeya S."/>
            <person name="Alvarado L."/>
            <person name="Berlin A."/>
            <person name="Chapman S.B."/>
            <person name="Chen Z."/>
            <person name="Freedman E."/>
            <person name="Gellesch M."/>
            <person name="Goldberg J."/>
            <person name="Griggs A."/>
            <person name="Gujja S."/>
            <person name="Heilman E.R."/>
            <person name="Heiman D."/>
            <person name="Howarth C."/>
            <person name="Mehta T."/>
            <person name="Neiman D."/>
            <person name="Pearson M."/>
            <person name="Roberts A."/>
            <person name="Saif S."/>
            <person name="Shea T."/>
            <person name="Shenoy N."/>
            <person name="Sisk P."/>
            <person name="Stolte C."/>
            <person name="Sykes S."/>
            <person name="White J."/>
            <person name="Yandava C."/>
            <person name="Haas B."/>
            <person name="Henn M.R."/>
            <person name="Nusbaum C."/>
            <person name="Birren B."/>
        </authorList>
    </citation>
    <scope>NUCLEOTIDE SEQUENCE [LARGE SCALE GENOMIC DNA]</scope>
</reference>
<organism evidence="1">
    <name type="scientific">Loa loa</name>
    <name type="common">Eye worm</name>
    <name type="synonym">Filaria loa</name>
    <dbReference type="NCBI Taxonomy" id="7209"/>
    <lineage>
        <taxon>Eukaryota</taxon>
        <taxon>Metazoa</taxon>
        <taxon>Ecdysozoa</taxon>
        <taxon>Nematoda</taxon>
        <taxon>Chromadorea</taxon>
        <taxon>Rhabditida</taxon>
        <taxon>Spirurina</taxon>
        <taxon>Spiruromorpha</taxon>
        <taxon>Filarioidea</taxon>
        <taxon>Onchocercidae</taxon>
        <taxon>Loa</taxon>
    </lineage>
</organism>
<dbReference type="CTD" id="9940990"/>
<dbReference type="RefSeq" id="XP_003139186.1">
    <property type="nucleotide sequence ID" value="XM_003139138.1"/>
</dbReference>
<protein>
    <submittedName>
        <fullName evidence="1">Uncharacterized protein</fullName>
    </submittedName>
</protein>
<dbReference type="InParanoid" id="A0A1S0U3S6"/>
<sequence length="90" mass="9721">MPAQYPDNMEQLLAFADNSKFDSYSVNENSVLEYLEDQELNTGQGMREVLPAMIVAAKNDSWMVSGASTKCNTALGSSFASDQDVSSNSG</sequence>
<proteinExistence type="predicted"/>
<accession>A0A1S0U3S6</accession>
<evidence type="ECO:0000313" key="1">
    <source>
        <dbReference type="EMBL" id="EFO24884.1"/>
    </source>
</evidence>
<dbReference type="GeneID" id="9940990"/>
<dbReference type="AlphaFoldDB" id="A0A1S0U3S6"/>